<evidence type="ECO:0000256" key="4">
    <source>
        <dbReference type="ARBA" id="ARBA00023024"/>
    </source>
</evidence>
<keyword evidence="8" id="KW-0732">Signal</keyword>
<keyword evidence="11" id="KW-1185">Reference proteome</keyword>
<dbReference type="GO" id="GO:0016787">
    <property type="term" value="F:hydrolase activity"/>
    <property type="evidence" value="ECO:0007669"/>
    <property type="project" value="UniProtKB-KW"/>
</dbReference>
<evidence type="ECO:0000256" key="2">
    <source>
        <dbReference type="ARBA" id="ARBA00012729"/>
    </source>
</evidence>
<feature type="signal peptide" evidence="8">
    <location>
        <begin position="1"/>
        <end position="24"/>
    </location>
</feature>
<evidence type="ECO:0000256" key="3">
    <source>
        <dbReference type="ARBA" id="ARBA00022801"/>
    </source>
</evidence>
<dbReference type="Pfam" id="PF00704">
    <property type="entry name" value="Glyco_hydro_18"/>
    <property type="match status" value="1"/>
</dbReference>
<dbReference type="InterPro" id="IPR001223">
    <property type="entry name" value="Glyco_hydro18_cat"/>
</dbReference>
<dbReference type="RefSeq" id="WP_223102420.1">
    <property type="nucleotide sequence ID" value="NZ_CP061913.1"/>
</dbReference>
<keyword evidence="4" id="KW-0146">Chitin degradation</keyword>
<proteinExistence type="inferred from homology"/>
<dbReference type="PROSITE" id="PS51257">
    <property type="entry name" value="PROKAR_LIPOPROTEIN"/>
    <property type="match status" value="1"/>
</dbReference>
<feature type="domain" description="GH18" evidence="9">
    <location>
        <begin position="31"/>
        <end position="365"/>
    </location>
</feature>
<name>A0ABV5MMX0_9ACTN</name>
<dbReference type="InterPro" id="IPR011583">
    <property type="entry name" value="Chitinase_II/V-like_cat"/>
</dbReference>
<dbReference type="InterPro" id="IPR017853">
    <property type="entry name" value="GH"/>
</dbReference>
<dbReference type="SMART" id="SM00636">
    <property type="entry name" value="Glyco_18"/>
    <property type="match status" value="1"/>
</dbReference>
<accession>A0ABV5MMX0</accession>
<dbReference type="InterPro" id="IPR001579">
    <property type="entry name" value="Glyco_hydro_18_chit_AS"/>
</dbReference>
<dbReference type="PANTHER" id="PTHR11177:SF317">
    <property type="entry name" value="CHITINASE 12-RELATED"/>
    <property type="match status" value="1"/>
</dbReference>
<comment type="similarity">
    <text evidence="7">Belongs to the glycosyl hydrolase 18 family.</text>
</comment>
<evidence type="ECO:0000313" key="11">
    <source>
        <dbReference type="Proteomes" id="UP001589608"/>
    </source>
</evidence>
<organism evidence="10 11">
    <name type="scientific">Dactylosporangium vinaceum</name>
    <dbReference type="NCBI Taxonomy" id="53362"/>
    <lineage>
        <taxon>Bacteria</taxon>
        <taxon>Bacillati</taxon>
        <taxon>Actinomycetota</taxon>
        <taxon>Actinomycetes</taxon>
        <taxon>Micromonosporales</taxon>
        <taxon>Micromonosporaceae</taxon>
        <taxon>Dactylosporangium</taxon>
    </lineage>
</organism>
<evidence type="ECO:0000256" key="5">
    <source>
        <dbReference type="ARBA" id="ARBA00023295"/>
    </source>
</evidence>
<dbReference type="InterPro" id="IPR029070">
    <property type="entry name" value="Chitinase_insertion_sf"/>
</dbReference>
<evidence type="ECO:0000313" key="10">
    <source>
        <dbReference type="EMBL" id="MFB9450190.1"/>
    </source>
</evidence>
<dbReference type="PROSITE" id="PS01095">
    <property type="entry name" value="GH18_1"/>
    <property type="match status" value="1"/>
</dbReference>
<evidence type="ECO:0000256" key="6">
    <source>
        <dbReference type="RuleBase" id="RU000489"/>
    </source>
</evidence>
<dbReference type="PROSITE" id="PS51910">
    <property type="entry name" value="GH18_2"/>
    <property type="match status" value="1"/>
</dbReference>
<evidence type="ECO:0000256" key="7">
    <source>
        <dbReference type="RuleBase" id="RU004453"/>
    </source>
</evidence>
<dbReference type="Gene3D" id="3.20.20.80">
    <property type="entry name" value="Glycosidases"/>
    <property type="match status" value="1"/>
</dbReference>
<sequence>MAARWGLAALLLLLAGLVGCGPDAASQAPAPLLVGYYVPRSGAASYHVADLERSGAPDRLTHLVYAFGSVSGGRCANGSAADPAEFEALRALKQRRPALKLLWSFGGWNGSSGFGAAAADPVAFAASCRALLDDPRWAGLFDGIDIDWEYPNACGATCDSSGPDALPRLAAALRGALGPDRLVTAAVTADATPGGRLARADYPRAAGSLDWLMAMTYDYAGTADPTGPTAPHSPLPAAEAAISDLTHRGVPPAKLLLGVGFYGRGWTGVTRDTPGAPATAAAPGRRDPGAEDYRVLKSTCPPTGTVAGTAYAHCGTQWWSYDTPATLAGKAEFARTHHLRGVFCWELAGDTPDGELLGALHTALS</sequence>
<dbReference type="SUPFAM" id="SSF51445">
    <property type="entry name" value="(Trans)glycosidases"/>
    <property type="match status" value="1"/>
</dbReference>
<protein>
    <recommendedName>
        <fullName evidence="2">chitinase</fullName>
        <ecNumber evidence="2">3.2.1.14</ecNumber>
    </recommendedName>
</protein>
<dbReference type="Gene3D" id="3.10.50.10">
    <property type="match status" value="1"/>
</dbReference>
<keyword evidence="3 6" id="KW-0378">Hydrolase</keyword>
<dbReference type="EC" id="3.2.1.14" evidence="2"/>
<keyword evidence="4" id="KW-0119">Carbohydrate metabolism</keyword>
<comment type="caution">
    <text evidence="10">The sequence shown here is derived from an EMBL/GenBank/DDBJ whole genome shotgun (WGS) entry which is preliminary data.</text>
</comment>
<dbReference type="PANTHER" id="PTHR11177">
    <property type="entry name" value="CHITINASE"/>
    <property type="match status" value="1"/>
</dbReference>
<keyword evidence="5 6" id="KW-0326">Glycosidase</keyword>
<keyword evidence="4" id="KW-0624">Polysaccharide degradation</keyword>
<comment type="catalytic activity">
    <reaction evidence="1">
        <text>Random endo-hydrolysis of N-acetyl-beta-D-glucosaminide (1-&gt;4)-beta-linkages in chitin and chitodextrins.</text>
        <dbReference type="EC" id="3.2.1.14"/>
    </reaction>
</comment>
<dbReference type="SUPFAM" id="SSF54556">
    <property type="entry name" value="Chitinase insertion domain"/>
    <property type="match status" value="1"/>
</dbReference>
<evidence type="ECO:0000259" key="9">
    <source>
        <dbReference type="PROSITE" id="PS51910"/>
    </source>
</evidence>
<evidence type="ECO:0000256" key="8">
    <source>
        <dbReference type="SAM" id="SignalP"/>
    </source>
</evidence>
<dbReference type="Proteomes" id="UP001589608">
    <property type="component" value="Unassembled WGS sequence"/>
</dbReference>
<dbReference type="EMBL" id="JBHMCA010000072">
    <property type="protein sequence ID" value="MFB9450190.1"/>
    <property type="molecule type" value="Genomic_DNA"/>
</dbReference>
<evidence type="ECO:0000256" key="1">
    <source>
        <dbReference type="ARBA" id="ARBA00000822"/>
    </source>
</evidence>
<dbReference type="InterPro" id="IPR050314">
    <property type="entry name" value="Glycosyl_Hydrlase_18"/>
</dbReference>
<feature type="chain" id="PRO_5046319261" description="chitinase" evidence="8">
    <location>
        <begin position="25"/>
        <end position="365"/>
    </location>
</feature>
<gene>
    <name evidence="10" type="ORF">ACFFTR_44530</name>
</gene>
<reference evidence="10 11" key="1">
    <citation type="submission" date="2024-09" db="EMBL/GenBank/DDBJ databases">
        <authorList>
            <person name="Sun Q."/>
            <person name="Mori K."/>
        </authorList>
    </citation>
    <scope>NUCLEOTIDE SEQUENCE [LARGE SCALE GENOMIC DNA]</scope>
    <source>
        <strain evidence="10 11">JCM 3307</strain>
    </source>
</reference>